<evidence type="ECO:0000256" key="5">
    <source>
        <dbReference type="ARBA" id="ARBA00038359"/>
    </source>
</evidence>
<keyword evidence="4 7" id="KW-0472">Membrane</keyword>
<evidence type="ECO:0000256" key="7">
    <source>
        <dbReference type="SAM" id="Phobius"/>
    </source>
</evidence>
<keyword evidence="3 7" id="KW-1133">Transmembrane helix</keyword>
<feature type="compositionally biased region" description="Polar residues" evidence="6">
    <location>
        <begin position="285"/>
        <end position="294"/>
    </location>
</feature>
<feature type="domain" description="Rhodopsin" evidence="8">
    <location>
        <begin position="126"/>
        <end position="245"/>
    </location>
</feature>
<dbReference type="PANTHER" id="PTHR33048">
    <property type="entry name" value="PTH11-LIKE INTEGRAL MEMBRANE PROTEIN (AFU_ORTHOLOGUE AFUA_5G11245)"/>
    <property type="match status" value="1"/>
</dbReference>
<feature type="compositionally biased region" description="Basic and acidic residues" evidence="6">
    <location>
        <begin position="300"/>
        <end position="312"/>
    </location>
</feature>
<dbReference type="GO" id="GO:0016020">
    <property type="term" value="C:membrane"/>
    <property type="evidence" value="ECO:0007669"/>
    <property type="project" value="UniProtKB-SubCell"/>
</dbReference>
<feature type="transmembrane region" description="Helical" evidence="7">
    <location>
        <begin position="220"/>
        <end position="240"/>
    </location>
</feature>
<gene>
    <name evidence="9" type="ORF">G7Z17_g1673</name>
</gene>
<dbReference type="InterPro" id="IPR052337">
    <property type="entry name" value="SAT4-like"/>
</dbReference>
<feature type="transmembrane region" description="Helical" evidence="7">
    <location>
        <begin position="20"/>
        <end position="39"/>
    </location>
</feature>
<dbReference type="AlphaFoldDB" id="A0A9P5LF65"/>
<evidence type="ECO:0000256" key="4">
    <source>
        <dbReference type="ARBA" id="ARBA00023136"/>
    </source>
</evidence>
<organism evidence="9 10">
    <name type="scientific">Cylindrodendrum hubeiense</name>
    <dbReference type="NCBI Taxonomy" id="595255"/>
    <lineage>
        <taxon>Eukaryota</taxon>
        <taxon>Fungi</taxon>
        <taxon>Dikarya</taxon>
        <taxon>Ascomycota</taxon>
        <taxon>Pezizomycotina</taxon>
        <taxon>Sordariomycetes</taxon>
        <taxon>Hypocreomycetidae</taxon>
        <taxon>Hypocreales</taxon>
        <taxon>Nectriaceae</taxon>
        <taxon>Cylindrodendrum</taxon>
    </lineage>
</organism>
<evidence type="ECO:0000256" key="6">
    <source>
        <dbReference type="SAM" id="MobiDB-lite"/>
    </source>
</evidence>
<feature type="region of interest" description="Disordered" evidence="6">
    <location>
        <begin position="279"/>
        <end position="357"/>
    </location>
</feature>
<dbReference type="Proteomes" id="UP000722485">
    <property type="component" value="Unassembled WGS sequence"/>
</dbReference>
<dbReference type="PANTHER" id="PTHR33048:SF167">
    <property type="entry name" value="INTEGRAL MEMBRANE PROTEIN"/>
    <property type="match status" value="1"/>
</dbReference>
<dbReference type="EMBL" id="JAANBB010000014">
    <property type="protein sequence ID" value="KAF7556132.1"/>
    <property type="molecule type" value="Genomic_DNA"/>
</dbReference>
<comment type="similarity">
    <text evidence="5">Belongs to the SAT4 family.</text>
</comment>
<accession>A0A9P5LF65</accession>
<keyword evidence="2 7" id="KW-0812">Transmembrane</keyword>
<dbReference type="OrthoDB" id="10017208at2759"/>
<evidence type="ECO:0000259" key="8">
    <source>
        <dbReference type="Pfam" id="PF20684"/>
    </source>
</evidence>
<proteinExistence type="inferred from homology"/>
<reference evidence="9" key="1">
    <citation type="submission" date="2020-03" db="EMBL/GenBank/DDBJ databases">
        <title>Draft Genome Sequence of Cylindrodendrum hubeiense.</title>
        <authorList>
            <person name="Buettner E."/>
            <person name="Kellner H."/>
        </authorList>
    </citation>
    <scope>NUCLEOTIDE SEQUENCE</scope>
    <source>
        <strain evidence="9">IHI 201604</strain>
    </source>
</reference>
<comment type="subcellular location">
    <subcellularLocation>
        <location evidence="1">Membrane</location>
        <topology evidence="1">Multi-pass membrane protein</topology>
    </subcellularLocation>
</comment>
<evidence type="ECO:0000256" key="3">
    <source>
        <dbReference type="ARBA" id="ARBA00022989"/>
    </source>
</evidence>
<evidence type="ECO:0000313" key="10">
    <source>
        <dbReference type="Proteomes" id="UP000722485"/>
    </source>
</evidence>
<feature type="compositionally biased region" description="Polar residues" evidence="6">
    <location>
        <begin position="348"/>
        <end position="357"/>
    </location>
</feature>
<comment type="caution">
    <text evidence="9">The sequence shown here is derived from an EMBL/GenBank/DDBJ whole genome shotgun (WGS) entry which is preliminary data.</text>
</comment>
<evidence type="ECO:0000256" key="2">
    <source>
        <dbReference type="ARBA" id="ARBA00022692"/>
    </source>
</evidence>
<sequence length="357" mass="39022">MSENTTTPIDPARAAENRTAQIVGVTTVFHVIALVIVILRSYTRVFIMKSFGFQDAFMILSVVPHGLGHHSDTISQADIAVFNQLSFVQSIVPLMGGICFLKIAIALELMKLKSNAWAWYNTVLWPMARYWDPSIEGTCYSVNLFIKFGLMNTGFNIFTDVAFATLPVPIVWTLKMPLKTRLYLIGVLSLGYVAVLMGILKAVAQIGYNPLGDFTFIYDIQFWGLLQLNLGITAACGPSLKPLFKNILKLTSLTPQYGHTNSGGYNNQRSGRGTGLYTIGGTGSKGYTKQNSRTDGGEGFELRSQYRAEAVGRDAASSPGPYSSGKDSDSVEKSSSQETILQGDKGITRTTEVTITY</sequence>
<evidence type="ECO:0000256" key="1">
    <source>
        <dbReference type="ARBA" id="ARBA00004141"/>
    </source>
</evidence>
<name>A0A9P5LF65_9HYPO</name>
<feature type="transmembrane region" description="Helical" evidence="7">
    <location>
        <begin position="182"/>
        <end position="200"/>
    </location>
</feature>
<dbReference type="InterPro" id="IPR049326">
    <property type="entry name" value="Rhodopsin_dom_fungi"/>
</dbReference>
<evidence type="ECO:0000313" key="9">
    <source>
        <dbReference type="EMBL" id="KAF7556132.1"/>
    </source>
</evidence>
<dbReference type="Pfam" id="PF20684">
    <property type="entry name" value="Fung_rhodopsin"/>
    <property type="match status" value="1"/>
</dbReference>
<protein>
    <recommendedName>
        <fullName evidence="8">Rhodopsin domain-containing protein</fullName>
    </recommendedName>
</protein>
<feature type="transmembrane region" description="Helical" evidence="7">
    <location>
        <begin position="87"/>
        <end position="107"/>
    </location>
</feature>
<keyword evidence="10" id="KW-1185">Reference proteome</keyword>